<evidence type="ECO:0000259" key="1">
    <source>
        <dbReference type="PROSITE" id="PS50181"/>
    </source>
</evidence>
<dbReference type="InterPro" id="IPR001810">
    <property type="entry name" value="F-box_dom"/>
</dbReference>
<dbReference type="PROSITE" id="PS50181">
    <property type="entry name" value="FBOX"/>
    <property type="match status" value="1"/>
</dbReference>
<keyword evidence="4" id="KW-1185">Reference proteome</keyword>
<reference evidence="2" key="1">
    <citation type="submission" date="2019-12" db="EMBL/GenBank/DDBJ databases">
        <authorList>
            <person name="Scholz U."/>
            <person name="Mascher M."/>
            <person name="Fiebig A."/>
        </authorList>
    </citation>
    <scope>NUCLEOTIDE SEQUENCE</scope>
</reference>
<dbReference type="InterPro" id="IPR036047">
    <property type="entry name" value="F-box-like_dom_sf"/>
</dbReference>
<dbReference type="PANTHER" id="PTHR48155:SF1">
    <property type="entry name" value="F-BOX DOMAIN-CONTAINING PROTEIN"/>
    <property type="match status" value="1"/>
</dbReference>
<dbReference type="PANTHER" id="PTHR48155">
    <property type="entry name" value="OS09G0497600 PROTEIN"/>
    <property type="match status" value="1"/>
</dbReference>
<organism evidence="2">
    <name type="scientific">Spirodela intermedia</name>
    <name type="common">Intermediate duckweed</name>
    <dbReference type="NCBI Taxonomy" id="51605"/>
    <lineage>
        <taxon>Eukaryota</taxon>
        <taxon>Viridiplantae</taxon>
        <taxon>Streptophyta</taxon>
        <taxon>Embryophyta</taxon>
        <taxon>Tracheophyta</taxon>
        <taxon>Spermatophyta</taxon>
        <taxon>Magnoliopsida</taxon>
        <taxon>Liliopsida</taxon>
        <taxon>Araceae</taxon>
        <taxon>Lemnoideae</taxon>
        <taxon>Spirodela</taxon>
    </lineage>
</organism>
<dbReference type="Pfam" id="PF12937">
    <property type="entry name" value="F-box-like"/>
    <property type="match status" value="1"/>
</dbReference>
<dbReference type="SUPFAM" id="SSF81383">
    <property type="entry name" value="F-box domain"/>
    <property type="match status" value="1"/>
</dbReference>
<feature type="domain" description="F-box" evidence="1">
    <location>
        <begin position="6"/>
        <end position="52"/>
    </location>
</feature>
<gene>
    <name evidence="2" type="ORF">SI7747_06008752</name>
    <name evidence="3" type="ORF">SI8410_06009424</name>
</gene>
<evidence type="ECO:0000313" key="4">
    <source>
        <dbReference type="Proteomes" id="UP000663760"/>
    </source>
</evidence>
<name>A0A7I8IWX6_SPIIN</name>
<dbReference type="Gene3D" id="1.20.1280.50">
    <property type="match status" value="1"/>
</dbReference>
<dbReference type="AlphaFoldDB" id="A0A7I8IWX6"/>
<dbReference type="Proteomes" id="UP000663760">
    <property type="component" value="Chromosome 6"/>
</dbReference>
<dbReference type="OrthoDB" id="1647530at2759"/>
<protein>
    <recommendedName>
        <fullName evidence="1">F-box domain-containing protein</fullName>
    </recommendedName>
</protein>
<evidence type="ECO:0000313" key="3">
    <source>
        <dbReference type="EMBL" id="CAA7398759.1"/>
    </source>
</evidence>
<evidence type="ECO:0000313" key="2">
    <source>
        <dbReference type="EMBL" id="CAA2622728.1"/>
    </source>
</evidence>
<proteinExistence type="predicted"/>
<accession>A0A7I8IWX6</accession>
<dbReference type="EMBL" id="LR746269">
    <property type="protein sequence ID" value="CAA7398759.1"/>
    <property type="molecule type" value="Genomic_DNA"/>
</dbReference>
<dbReference type="EMBL" id="LR743593">
    <property type="protein sequence ID" value="CAA2622728.1"/>
    <property type="molecule type" value="Genomic_DNA"/>
</dbReference>
<sequence length="228" mass="26570">MTEDNDCTLGKFPDHLLIEIFVRVPIWDWAQVSSVKKQWAALFRGNSLWQTALVRTWPFAAEGKRWPGPIPQGLSRRRYAALYVSQHVVSCDGELDELAGHAYLYLKEQLERSTVLPSPGVLHGTIIDQFIACGKTRDRADQLASQIWIAVINHLEENERTFILLKHLAQEREVFLPYPYSRSYKVQWKVFEKLFVDFRDCFDRIDYFDVLARAKCKFQTIPSAWLGY</sequence>